<reference evidence="2 3" key="1">
    <citation type="submission" date="2015-10" db="EMBL/GenBank/DDBJ databases">
        <title>Genome analyses suggest a sexual origin of heterokaryosis in a supposedly ancient asexual fungus.</title>
        <authorList>
            <person name="Ropars J."/>
            <person name="Sedzielewska K."/>
            <person name="Noel J."/>
            <person name="Charron P."/>
            <person name="Farinelli L."/>
            <person name="Marton T."/>
            <person name="Kruger M."/>
            <person name="Pelin A."/>
            <person name="Brachmann A."/>
            <person name="Corradi N."/>
        </authorList>
    </citation>
    <scope>NUCLEOTIDE SEQUENCE [LARGE SCALE GENOMIC DNA]</scope>
    <source>
        <strain evidence="2 3">A4</strain>
    </source>
</reference>
<protein>
    <submittedName>
        <fullName evidence="2">Uncharacterized protein</fullName>
    </submittedName>
</protein>
<dbReference type="VEuPathDB" id="FungiDB:RhiirA1_449649"/>
<sequence>MGRGKGIVNTEMKTEIGKIEKSLASTSVIFLFNNLYNYTNNNELCDALWSLEFTGVIYLIFMDSTVGIAQLTCLVDRDEKSSRLKSEARRSGGKLGIHAYELFGLAIISAIIVFSVNKWKVSDEVAIYAISLVIPERLIAAVSV</sequence>
<keyword evidence="1" id="KW-0472">Membrane</keyword>
<dbReference type="Proteomes" id="UP000234323">
    <property type="component" value="Unassembled WGS sequence"/>
</dbReference>
<dbReference type="VEuPathDB" id="FungiDB:FUN_015046"/>
<evidence type="ECO:0000313" key="3">
    <source>
        <dbReference type="Proteomes" id="UP000234323"/>
    </source>
</evidence>
<evidence type="ECO:0000256" key="1">
    <source>
        <dbReference type="SAM" id="Phobius"/>
    </source>
</evidence>
<dbReference type="VEuPathDB" id="FungiDB:RhiirFUN_012236"/>
<keyword evidence="1" id="KW-0812">Transmembrane</keyword>
<proteinExistence type="predicted"/>
<comment type="caution">
    <text evidence="2">The sequence shown here is derived from an EMBL/GenBank/DDBJ whole genome shotgun (WGS) entry which is preliminary data.</text>
</comment>
<feature type="transmembrane region" description="Helical" evidence="1">
    <location>
        <begin position="95"/>
        <end position="116"/>
    </location>
</feature>
<accession>A0A2I1GJ45</accession>
<keyword evidence="3" id="KW-1185">Reference proteome</keyword>
<evidence type="ECO:0000313" key="2">
    <source>
        <dbReference type="EMBL" id="PKY46647.1"/>
    </source>
</evidence>
<keyword evidence="1" id="KW-1133">Transmembrane helix</keyword>
<dbReference type="AlphaFoldDB" id="A0A2I1GJ45"/>
<organism evidence="2 3">
    <name type="scientific">Rhizophagus irregularis</name>
    <dbReference type="NCBI Taxonomy" id="588596"/>
    <lineage>
        <taxon>Eukaryota</taxon>
        <taxon>Fungi</taxon>
        <taxon>Fungi incertae sedis</taxon>
        <taxon>Mucoromycota</taxon>
        <taxon>Glomeromycotina</taxon>
        <taxon>Glomeromycetes</taxon>
        <taxon>Glomerales</taxon>
        <taxon>Glomeraceae</taxon>
        <taxon>Rhizophagus</taxon>
    </lineage>
</organism>
<dbReference type="EMBL" id="LLXI01000470">
    <property type="protein sequence ID" value="PKY46647.1"/>
    <property type="molecule type" value="Genomic_DNA"/>
</dbReference>
<name>A0A2I1GJ45_9GLOM</name>
<feature type="transmembrane region" description="Helical" evidence="1">
    <location>
        <begin position="56"/>
        <end position="75"/>
    </location>
</feature>
<gene>
    <name evidence="2" type="ORF">RhiirA4_461561</name>
</gene>